<reference evidence="3 4" key="1">
    <citation type="submission" date="2019-01" db="EMBL/GenBank/DDBJ databases">
        <title>Ktedonosporobacter rubrisoli SCAWS-G2.</title>
        <authorList>
            <person name="Huang Y."/>
            <person name="Yan B."/>
        </authorList>
    </citation>
    <scope>NUCLEOTIDE SEQUENCE [LARGE SCALE GENOMIC DNA]</scope>
    <source>
        <strain evidence="3 4">SCAWS-G2</strain>
    </source>
</reference>
<name>A0A4P6JJW5_KTERU</name>
<dbReference type="AlphaFoldDB" id="A0A4P6JJW5"/>
<dbReference type="KEGG" id="kbs:EPA93_05145"/>
<keyword evidence="4" id="KW-1185">Reference proteome</keyword>
<dbReference type="Pfam" id="PF14016">
    <property type="entry name" value="DUF4232"/>
    <property type="match status" value="1"/>
</dbReference>
<dbReference type="EMBL" id="CP035758">
    <property type="protein sequence ID" value="QBD75419.1"/>
    <property type="molecule type" value="Genomic_DNA"/>
</dbReference>
<feature type="compositionally biased region" description="Pro residues" evidence="1">
    <location>
        <begin position="53"/>
        <end position="63"/>
    </location>
</feature>
<evidence type="ECO:0000259" key="2">
    <source>
        <dbReference type="Pfam" id="PF14016"/>
    </source>
</evidence>
<evidence type="ECO:0000313" key="4">
    <source>
        <dbReference type="Proteomes" id="UP000290365"/>
    </source>
</evidence>
<protein>
    <submittedName>
        <fullName evidence="3">DUF4232 domain-containing protein</fullName>
    </submittedName>
</protein>
<proteinExistence type="predicted"/>
<sequence>MRSPNDWDNERRQVPMKHHPNEGKLRFFWLCLVAFILGGCALTPSSANTTPTKPTPRLEPSPSPSSLAATPCQTQHLQLALDTKAAATSNEGMQLVLLNQSKQRCTLSGYPALHLQNSRHQPIQADIKQSLVGYLYTTHAPHRFVLEPGGKAYFVVEWANLGCGKLPPGAGPPGSFASSVSFLLVMLPPSQDSLLVAVQFCPFRNILEISPLMPNKVLGVFV</sequence>
<dbReference type="Proteomes" id="UP000290365">
    <property type="component" value="Chromosome"/>
</dbReference>
<dbReference type="OrthoDB" id="120729at2"/>
<feature type="domain" description="DUF4232" evidence="2">
    <location>
        <begin position="72"/>
        <end position="161"/>
    </location>
</feature>
<organism evidence="3 4">
    <name type="scientific">Ktedonosporobacter rubrisoli</name>
    <dbReference type="NCBI Taxonomy" id="2509675"/>
    <lineage>
        <taxon>Bacteria</taxon>
        <taxon>Bacillati</taxon>
        <taxon>Chloroflexota</taxon>
        <taxon>Ktedonobacteria</taxon>
        <taxon>Ktedonobacterales</taxon>
        <taxon>Ktedonosporobacteraceae</taxon>
        <taxon>Ktedonosporobacter</taxon>
    </lineage>
</organism>
<gene>
    <name evidence="3" type="ORF">EPA93_05145</name>
</gene>
<evidence type="ECO:0000313" key="3">
    <source>
        <dbReference type="EMBL" id="QBD75419.1"/>
    </source>
</evidence>
<accession>A0A4P6JJW5</accession>
<feature type="region of interest" description="Disordered" evidence="1">
    <location>
        <begin position="47"/>
        <end position="69"/>
    </location>
</feature>
<dbReference type="InterPro" id="IPR025326">
    <property type="entry name" value="DUF4232"/>
</dbReference>
<evidence type="ECO:0000256" key="1">
    <source>
        <dbReference type="SAM" id="MobiDB-lite"/>
    </source>
</evidence>